<dbReference type="OrthoDB" id="8561298at2"/>
<keyword evidence="3" id="KW-1005">Bacterial flagellum biogenesis</keyword>
<evidence type="ECO:0000256" key="3">
    <source>
        <dbReference type="ARBA" id="ARBA00022795"/>
    </source>
</evidence>
<dbReference type="STRING" id="204773.HEAR1904"/>
<dbReference type="SUPFAM" id="SSF140566">
    <property type="entry name" value="FlgN-like"/>
    <property type="match status" value="1"/>
</dbReference>
<evidence type="ECO:0000313" key="5">
    <source>
        <dbReference type="Proteomes" id="UP000006697"/>
    </source>
</evidence>
<dbReference type="EMBL" id="CU207211">
    <property type="protein sequence ID" value="CAL62054.1"/>
    <property type="molecule type" value="Genomic_DNA"/>
</dbReference>
<gene>
    <name evidence="4" type="ordered locus">HEAR1904</name>
</gene>
<keyword evidence="5" id="KW-1185">Reference proteome</keyword>
<proteinExistence type="inferred from homology"/>
<keyword evidence="4" id="KW-0969">Cilium</keyword>
<comment type="similarity">
    <text evidence="2">Belongs to the FlgN family.</text>
</comment>
<dbReference type="Pfam" id="PF05130">
    <property type="entry name" value="FlgN"/>
    <property type="match status" value="1"/>
</dbReference>
<organism evidence="4 5">
    <name type="scientific">Herminiimonas arsenicoxydans</name>
    <dbReference type="NCBI Taxonomy" id="204773"/>
    <lineage>
        <taxon>Bacteria</taxon>
        <taxon>Pseudomonadati</taxon>
        <taxon>Pseudomonadota</taxon>
        <taxon>Betaproteobacteria</taxon>
        <taxon>Burkholderiales</taxon>
        <taxon>Oxalobacteraceae</taxon>
        <taxon>Herminiimonas</taxon>
    </lineage>
</organism>
<dbReference type="KEGG" id="har:HEAR1904"/>
<accession>A4G6B7</accession>
<dbReference type="AlphaFoldDB" id="A4G6B7"/>
<keyword evidence="4" id="KW-0282">Flagellum</keyword>
<dbReference type="Gene3D" id="1.20.58.300">
    <property type="entry name" value="FlgN-like"/>
    <property type="match status" value="1"/>
</dbReference>
<comment type="function">
    <text evidence="1">Required for the efficient initiation of filament assembly.</text>
</comment>
<dbReference type="InterPro" id="IPR036679">
    <property type="entry name" value="FlgN-like_sf"/>
</dbReference>
<dbReference type="GO" id="GO:0044780">
    <property type="term" value="P:bacterial-type flagellum assembly"/>
    <property type="evidence" value="ECO:0007669"/>
    <property type="project" value="InterPro"/>
</dbReference>
<name>A4G6B7_HERAR</name>
<evidence type="ECO:0000313" key="4">
    <source>
        <dbReference type="EMBL" id="CAL62054.1"/>
    </source>
</evidence>
<dbReference type="Proteomes" id="UP000006697">
    <property type="component" value="Chromosome"/>
</dbReference>
<dbReference type="eggNOG" id="COG3418">
    <property type="taxonomic scope" value="Bacteria"/>
</dbReference>
<keyword evidence="4" id="KW-0966">Cell projection</keyword>
<reference evidence="4 5" key="1">
    <citation type="journal article" date="2007" name="PLoS Genet.">
        <title>A tale of two oxidation states: bacterial colonization of arsenic-rich environments.</title>
        <authorList>
            <person name="Muller D."/>
            <person name="Medigue C."/>
            <person name="Koechler S."/>
            <person name="Barbe V."/>
            <person name="Barakat M."/>
            <person name="Talla E."/>
            <person name="Bonnefoy V."/>
            <person name="Krin E."/>
            <person name="Arsene-Ploetze F."/>
            <person name="Carapito C."/>
            <person name="Chandler M."/>
            <person name="Cournoyer B."/>
            <person name="Cruveiller S."/>
            <person name="Dossat C."/>
            <person name="Duval S."/>
            <person name="Heymann M."/>
            <person name="Leize E."/>
            <person name="Lieutaud A."/>
            <person name="Lievremont D."/>
            <person name="Makita Y."/>
            <person name="Mangenot S."/>
            <person name="Nitschke W."/>
            <person name="Ortet P."/>
            <person name="Perdrial N."/>
            <person name="Schoepp B."/>
            <person name="Siguier N."/>
            <person name="Simeonova D.D."/>
            <person name="Rouy Z."/>
            <person name="Segurens B."/>
            <person name="Turlin E."/>
            <person name="Vallenet D."/>
            <person name="Van Dorsselaer A."/>
            <person name="Weiss S."/>
            <person name="Weissenbach J."/>
            <person name="Lett M.C."/>
            <person name="Danchin A."/>
            <person name="Bertin P.N."/>
        </authorList>
    </citation>
    <scope>NUCLEOTIDE SEQUENCE [LARGE SCALE GENOMIC DNA]</scope>
    <source>
        <strain evidence="5">ULPAs1</strain>
    </source>
</reference>
<evidence type="ECO:0000256" key="1">
    <source>
        <dbReference type="ARBA" id="ARBA00002397"/>
    </source>
</evidence>
<evidence type="ECO:0000256" key="2">
    <source>
        <dbReference type="ARBA" id="ARBA00007703"/>
    </source>
</evidence>
<sequence>MDSFGSNPADSLSEEHKAVRALTELLQLEQEKLIAADIEAIAALTEPKAKAALHMAELAAKRHALLGTAGFEANETGMQAWLGSPAASATANTSWHELIALAEAGKELNRVNGTLINKQMVRNQNVLNILQHGSVQGNNVYGPDGQTASKTMSRHIVAG</sequence>
<protein>
    <submittedName>
        <fullName evidence="4">Flagella synthesis protein FlgN-like</fullName>
    </submittedName>
</protein>
<dbReference type="InterPro" id="IPR007809">
    <property type="entry name" value="FlgN-like"/>
</dbReference>
<dbReference type="HOGENOM" id="CLU_137423_0_1_4"/>